<dbReference type="Pfam" id="PF13524">
    <property type="entry name" value="Glyco_trans_1_2"/>
    <property type="match status" value="1"/>
</dbReference>
<evidence type="ECO:0000259" key="3">
    <source>
        <dbReference type="Pfam" id="PF13524"/>
    </source>
</evidence>
<dbReference type="Pfam" id="PF13692">
    <property type="entry name" value="Glyco_trans_1_4"/>
    <property type="match status" value="1"/>
</dbReference>
<dbReference type="SUPFAM" id="SSF53756">
    <property type="entry name" value="UDP-Glycosyltransferase/glycogen phosphorylase"/>
    <property type="match status" value="3"/>
</dbReference>
<dbReference type="CDD" id="cd03801">
    <property type="entry name" value="GT4_PimA-like"/>
    <property type="match status" value="1"/>
</dbReference>
<name>A0A1I7I8B7_9PROT</name>
<feature type="domain" description="Spore protein YkvP/CgeB glycosyl transferase-like" evidence="3">
    <location>
        <begin position="242"/>
        <end position="379"/>
    </location>
</feature>
<evidence type="ECO:0000259" key="2">
    <source>
        <dbReference type="Pfam" id="PF00534"/>
    </source>
</evidence>
<dbReference type="InterPro" id="IPR001296">
    <property type="entry name" value="Glyco_trans_1"/>
</dbReference>
<dbReference type="GO" id="GO:0009103">
    <property type="term" value="P:lipopolysaccharide biosynthetic process"/>
    <property type="evidence" value="ECO:0007669"/>
    <property type="project" value="TreeGrafter"/>
</dbReference>
<dbReference type="GO" id="GO:0016757">
    <property type="term" value="F:glycosyltransferase activity"/>
    <property type="evidence" value="ECO:0007669"/>
    <property type="project" value="InterPro"/>
</dbReference>
<keyword evidence="1 4" id="KW-0808">Transferase</keyword>
<dbReference type="Pfam" id="PF00534">
    <property type="entry name" value="Glycos_transf_1"/>
    <property type="match status" value="1"/>
</dbReference>
<dbReference type="EMBL" id="FPBL01000007">
    <property type="protein sequence ID" value="SFU69189.1"/>
    <property type="molecule type" value="Genomic_DNA"/>
</dbReference>
<organism evidence="4 5">
    <name type="scientific">Nitrosomonas eutropha</name>
    <dbReference type="NCBI Taxonomy" id="916"/>
    <lineage>
        <taxon>Bacteria</taxon>
        <taxon>Pseudomonadati</taxon>
        <taxon>Pseudomonadota</taxon>
        <taxon>Betaproteobacteria</taxon>
        <taxon>Nitrosomonadales</taxon>
        <taxon>Nitrosomonadaceae</taxon>
        <taxon>Nitrosomonas</taxon>
    </lineage>
</organism>
<reference evidence="4 5" key="1">
    <citation type="submission" date="2016-10" db="EMBL/GenBank/DDBJ databases">
        <authorList>
            <person name="de Groot N.N."/>
        </authorList>
    </citation>
    <scope>NUCLEOTIDE SEQUENCE [LARGE SCALE GENOMIC DNA]</scope>
    <source>
        <strain evidence="4 5">Nm24</strain>
    </source>
</reference>
<dbReference type="InterPro" id="IPR055259">
    <property type="entry name" value="YkvP/CgeB_Glyco_trans-like"/>
</dbReference>
<dbReference type="OrthoDB" id="9816564at2"/>
<dbReference type="PANTHER" id="PTHR46401">
    <property type="entry name" value="GLYCOSYLTRANSFERASE WBBK-RELATED"/>
    <property type="match status" value="1"/>
</dbReference>
<proteinExistence type="predicted"/>
<dbReference type="RefSeq" id="WP_074928839.1">
    <property type="nucleotide sequence ID" value="NZ_FPBL01000007.1"/>
</dbReference>
<dbReference type="Proteomes" id="UP000183926">
    <property type="component" value="Unassembled WGS sequence"/>
</dbReference>
<dbReference type="Gene3D" id="3.40.50.2000">
    <property type="entry name" value="Glycogen Phosphorylase B"/>
    <property type="match status" value="4"/>
</dbReference>
<protein>
    <submittedName>
        <fullName evidence="4">Glycosyltransferase involved in cell wall bisynthesis</fullName>
    </submittedName>
</protein>
<accession>A0A1I7I8B7</accession>
<dbReference type="PANTHER" id="PTHR46401:SF2">
    <property type="entry name" value="GLYCOSYLTRANSFERASE WBBK-RELATED"/>
    <property type="match status" value="1"/>
</dbReference>
<evidence type="ECO:0000256" key="1">
    <source>
        <dbReference type="ARBA" id="ARBA00022679"/>
    </source>
</evidence>
<feature type="domain" description="Glycosyl transferase family 1" evidence="2">
    <location>
        <begin position="1171"/>
        <end position="1318"/>
    </location>
</feature>
<gene>
    <name evidence="4" type="ORF">SAMN05216339_107114</name>
</gene>
<evidence type="ECO:0000313" key="4">
    <source>
        <dbReference type="EMBL" id="SFU69189.1"/>
    </source>
</evidence>
<sequence length="1344" mass="148859">MKKILAFCFFPAFVPPSNGGQSRLFNFYAALSRWHQVTLLTSTHVGVHEEVLSHGTNFIERRIPKDDYFVQQYAMLEQYSGGGDLSGPAIAACGRLPTRLHQVYLEEYQNADVIVHDSPFTADYDIFAGTDSKLRVYNAYNCETILYQQLHAYQKSLPIHDLVRASEERLLSYADLVLYCTDGDLNAFREMLPGTVFDAFYAPNGMVPRARTVNSKATESKNFRAVFMGSGHLPNVSAADFIVDVLAPTLPDISFDIIGSCLPEGQYPINLKRHGVVDDEKKAQLLERANIALNPMTDGSGSNVKVLEYFAFGLPVLSTSFGMRGIQAEAGKDYLEAELDQFAGVLHNAAVDRTELAMIGMSGQTLALMRYTWDAIAQSVAERINALASSKLARGERRYVLALNDYDSFEGVGGGKTRTRGLYETVREWSSVVFMSFSGDGTLGARQHSEGITVITIPKAADHIIEQARVNSQFHVSVDDILASRHCKKNTWMIGIYQVLRQSARCIVVEHCYMAGLPLAWNDRFVYSSQNNETELKRRLLERHPLKQELISEVEHTERLAVECAAAIIVVSQEDAESLVKGKRTAGPVIVVRNGASMPALGEKVERVRGGVRELTGDRAVVFLGSAHMPNVEAAKFIVEQLASQCPEVRFHLLGSVCNTILHVPRNVHLWGVVDEVTKSAVLQSCVLALNPMSIGSGSNVKLADYLGSGLFVLTSEFGQRGYPGSIKDHVVVAPLNQFAEKIRTLRDEPQHYSPEARSSRFSLFERELTMRGLAERFVAALQSLERRKKRVLYVAYRYVVPALGGAEANIEKFVSALGNSGKFDVDVVTPEISGIHNHWRFGENYSFDPTLGVPVDIPNVRFARFPIDTPHQVWMNTCLGKVWRAQPLYEKAIDRQLVGRYAQTGITWGWSYPEGEGSSAARWAFMECGVFLVAASSVDLQGYSSNSVVITAFRGQQMIGGPWSVEGDFHLALQVPAGDITFYTSAPLSVKDPRPLGFLVTYLAVSGRSLDLFASTLIQKTLQSLPAKDIFHILDRAAEESRVPHGVRLTDSRGPWSASMERFITDHVKDYDLVVTHNNVFRPAVVAIAEAEKQGVPSILIPHAHFDDDFYHFPDWMESARGASLVLAVPKVACDFLAEKGCNVRYLPAGCDADEQFTPADQEVFRKMYPSNRPFVLVLGRKAGAKGYRYVVDAVEKLNIEDIDLGVVLIGPDDDGIPIASPNAFYLGRQPRNVVRGALMSCVALVNMSSSESFGIVLLEAWLARKPVIANKNCAAFHDMAVDGENAFLVDPENVGEAMHHLLVQPDLARYLAENGNRQVPLFNWEAVNENFINFCSEIINRK</sequence>
<evidence type="ECO:0000313" key="5">
    <source>
        <dbReference type="Proteomes" id="UP000183926"/>
    </source>
</evidence>